<organism evidence="4">
    <name type="scientific">Planktothricoides sp. SpSt-374</name>
    <dbReference type="NCBI Taxonomy" id="2282167"/>
    <lineage>
        <taxon>Bacteria</taxon>
        <taxon>Bacillati</taxon>
        <taxon>Cyanobacteriota</taxon>
        <taxon>Cyanophyceae</taxon>
        <taxon>Oscillatoriophycideae</taxon>
        <taxon>Oscillatoriales</taxon>
        <taxon>Oscillatoriaceae</taxon>
        <taxon>Planktothricoides</taxon>
    </lineage>
</organism>
<accession>A0A7C3VM82</accession>
<evidence type="ECO:0000259" key="3">
    <source>
        <dbReference type="Pfam" id="PF05685"/>
    </source>
</evidence>
<protein>
    <submittedName>
        <fullName evidence="4">Uma2 family endonuclease</fullName>
    </submittedName>
</protein>
<evidence type="ECO:0000313" key="4">
    <source>
        <dbReference type="EMBL" id="HGG01238.1"/>
    </source>
</evidence>
<feature type="domain" description="Putative restriction endonuclease" evidence="3">
    <location>
        <begin position="9"/>
        <end position="183"/>
    </location>
</feature>
<dbReference type="EMBL" id="DSPX01000118">
    <property type="protein sequence ID" value="HGG01238.1"/>
    <property type="molecule type" value="Genomic_DNA"/>
</dbReference>
<dbReference type="InterPro" id="IPR008538">
    <property type="entry name" value="Uma2"/>
</dbReference>
<dbReference type="CDD" id="cd06260">
    <property type="entry name" value="DUF820-like"/>
    <property type="match status" value="1"/>
</dbReference>
<keyword evidence="4" id="KW-0378">Hydrolase</keyword>
<feature type="region of interest" description="Disordered" evidence="2">
    <location>
        <begin position="110"/>
        <end position="137"/>
    </location>
</feature>
<keyword evidence="4" id="KW-0540">Nuclease</keyword>
<keyword evidence="4" id="KW-0255">Endonuclease</keyword>
<name>A0A7C3VM82_9CYAN</name>
<sequence>MYDLPSEDPEEPGLPDEFHSLQPQLLSRTLRLPSYPPSRLFVGSDLNLYYDVHHTLWHKRPDWFLVLDVPRLYEETDLRSSYVVWQEGVNPFLVVELLSPGTEKEDLGEWGAVGDNPATTAAEPTGSNGQSNPETPPGKWDVYERILRVPYYVVFSRYSNRMRGFKLDGGRYREQPINPENPQFWIPEIKLGLGVWSGEYEGINRSWLRWYDAQGNWVPTDVELALAEAERATAEAEQERQKRSQLASKLKSLSPEQLAALGISLEELE</sequence>
<dbReference type="AlphaFoldDB" id="A0A7C3VM82"/>
<dbReference type="PANTHER" id="PTHR33352:SF3">
    <property type="entry name" value="SLR1612 PROTEIN"/>
    <property type="match status" value="1"/>
</dbReference>
<evidence type="ECO:0000256" key="2">
    <source>
        <dbReference type="SAM" id="MobiDB-lite"/>
    </source>
</evidence>
<feature type="coiled-coil region" evidence="1">
    <location>
        <begin position="222"/>
        <end position="249"/>
    </location>
</feature>
<gene>
    <name evidence="4" type="ORF">ENR15_11465</name>
</gene>
<dbReference type="GO" id="GO:0004519">
    <property type="term" value="F:endonuclease activity"/>
    <property type="evidence" value="ECO:0007669"/>
    <property type="project" value="UniProtKB-KW"/>
</dbReference>
<comment type="caution">
    <text evidence="4">The sequence shown here is derived from an EMBL/GenBank/DDBJ whole genome shotgun (WGS) entry which is preliminary data.</text>
</comment>
<keyword evidence="1" id="KW-0175">Coiled coil</keyword>
<evidence type="ECO:0000256" key="1">
    <source>
        <dbReference type="SAM" id="Coils"/>
    </source>
</evidence>
<dbReference type="Pfam" id="PF05685">
    <property type="entry name" value="Uma2"/>
    <property type="match status" value="1"/>
</dbReference>
<dbReference type="PANTHER" id="PTHR33352">
    <property type="entry name" value="SLR1095 PROTEIN"/>
    <property type="match status" value="1"/>
</dbReference>
<proteinExistence type="predicted"/>
<reference evidence="4" key="1">
    <citation type="journal article" date="2020" name="mSystems">
        <title>Genome- and Community-Level Interaction Insights into Carbon Utilization and Element Cycling Functions of Hydrothermarchaeota in Hydrothermal Sediment.</title>
        <authorList>
            <person name="Zhou Z."/>
            <person name="Liu Y."/>
            <person name="Xu W."/>
            <person name="Pan J."/>
            <person name="Luo Z.H."/>
            <person name="Li M."/>
        </authorList>
    </citation>
    <scope>NUCLEOTIDE SEQUENCE [LARGE SCALE GENOMIC DNA]</scope>
    <source>
        <strain evidence="4">SpSt-374</strain>
    </source>
</reference>